<evidence type="ECO:0000313" key="5">
    <source>
        <dbReference type="EnsemblPlants" id="QL06p007817:mrna:CDS:1"/>
    </source>
</evidence>
<protein>
    <recommendedName>
        <fullName evidence="4">Glycosyltransferase</fullName>
        <ecNumber evidence="4">2.4.1.-</ecNumber>
    </recommendedName>
</protein>
<gene>
    <name evidence="5" type="primary">LOC115994074</name>
</gene>
<dbReference type="FunFam" id="3.40.50.2000:FF:000019">
    <property type="entry name" value="Glycosyltransferase"/>
    <property type="match status" value="1"/>
</dbReference>
<evidence type="ECO:0000313" key="6">
    <source>
        <dbReference type="Proteomes" id="UP000594261"/>
    </source>
</evidence>
<dbReference type="FunCoup" id="A0A7N2LW46">
    <property type="interactions" value="128"/>
</dbReference>
<dbReference type="PROSITE" id="PS00375">
    <property type="entry name" value="UDPGT"/>
    <property type="match status" value="1"/>
</dbReference>
<keyword evidence="6" id="KW-1185">Reference proteome</keyword>
<dbReference type="AlphaFoldDB" id="A0A7N2LW46"/>
<reference evidence="5" key="2">
    <citation type="submission" date="2021-01" db="UniProtKB">
        <authorList>
            <consortium name="EnsemblPlants"/>
        </authorList>
    </citation>
    <scope>IDENTIFICATION</scope>
</reference>
<dbReference type="GeneID" id="115994074"/>
<dbReference type="InterPro" id="IPR002213">
    <property type="entry name" value="UDP_glucos_trans"/>
</dbReference>
<dbReference type="Gene3D" id="3.40.50.2000">
    <property type="entry name" value="Glycogen Phosphorylase B"/>
    <property type="match status" value="2"/>
</dbReference>
<accession>A0A7N2LW46</accession>
<name>A0A7N2LW46_QUELO</name>
<dbReference type="RefSeq" id="XP_030973955.1">
    <property type="nucleotide sequence ID" value="XM_031118095.1"/>
</dbReference>
<comment type="similarity">
    <text evidence="1 3">Belongs to the UDP-glycosyltransferase family.</text>
</comment>
<dbReference type="KEGG" id="qlo:115994074"/>
<reference evidence="5 6" key="1">
    <citation type="journal article" date="2016" name="G3 (Bethesda)">
        <title>First Draft Assembly and Annotation of the Genome of a California Endemic Oak Quercus lobata Nee (Fagaceae).</title>
        <authorList>
            <person name="Sork V.L."/>
            <person name="Fitz-Gibbon S.T."/>
            <person name="Puiu D."/>
            <person name="Crepeau M."/>
            <person name="Gugger P.F."/>
            <person name="Sherman R."/>
            <person name="Stevens K."/>
            <person name="Langley C.H."/>
            <person name="Pellegrini M."/>
            <person name="Salzberg S.L."/>
        </authorList>
    </citation>
    <scope>NUCLEOTIDE SEQUENCE [LARGE SCALE GENOMIC DNA]</scope>
    <source>
        <strain evidence="5 6">cv. SW786</strain>
    </source>
</reference>
<dbReference type="Proteomes" id="UP000594261">
    <property type="component" value="Chromosome 6"/>
</dbReference>
<dbReference type="GO" id="GO:0080043">
    <property type="term" value="F:quercetin 3-O-glucosyltransferase activity"/>
    <property type="evidence" value="ECO:0007669"/>
    <property type="project" value="TreeGrafter"/>
</dbReference>
<dbReference type="Pfam" id="PF00201">
    <property type="entry name" value="UDPGT"/>
    <property type="match status" value="1"/>
</dbReference>
<dbReference type="PANTHER" id="PTHR11926:SF870">
    <property type="entry name" value="UDP-GLYCOSYLTRANSFERASE 75B1"/>
    <property type="match status" value="1"/>
</dbReference>
<organism evidence="5 6">
    <name type="scientific">Quercus lobata</name>
    <name type="common">Valley oak</name>
    <dbReference type="NCBI Taxonomy" id="97700"/>
    <lineage>
        <taxon>Eukaryota</taxon>
        <taxon>Viridiplantae</taxon>
        <taxon>Streptophyta</taxon>
        <taxon>Embryophyta</taxon>
        <taxon>Tracheophyta</taxon>
        <taxon>Spermatophyta</taxon>
        <taxon>Magnoliopsida</taxon>
        <taxon>eudicotyledons</taxon>
        <taxon>Gunneridae</taxon>
        <taxon>Pentapetalae</taxon>
        <taxon>rosids</taxon>
        <taxon>fabids</taxon>
        <taxon>Fagales</taxon>
        <taxon>Fagaceae</taxon>
        <taxon>Quercus</taxon>
    </lineage>
</organism>
<dbReference type="Gramene" id="QL06p007817:mrna">
    <property type="protein sequence ID" value="QL06p007817:mrna:CDS:1"/>
    <property type="gene ID" value="QL06p007817"/>
</dbReference>
<dbReference type="InterPro" id="IPR035595">
    <property type="entry name" value="UDP_glycos_trans_CS"/>
</dbReference>
<dbReference type="InParanoid" id="A0A7N2LW46"/>
<keyword evidence="3" id="KW-0328">Glycosyltransferase</keyword>
<dbReference type="CDD" id="cd03784">
    <property type="entry name" value="GT1_Gtf-like"/>
    <property type="match status" value="1"/>
</dbReference>
<sequence length="459" mass="51169">MLKHQQNQFVIVTYPLQGHINPAFQFAERLIRLGVHVTFFTAIGAHHRGMIKSPPPDGLSFATFTDGYDDGVVPMEDAQKQGDQIKCNGSKALTDLIVSTANKQCIVYTTFLPWVADVARELHLPSALLWIQPAMVFDIYYYYYNGFADVIGNDSDDRPSCSIQLPGLPLLTTRDLPSFLLNSNPYASAPATIQTQFEVLEKESNPRVLVNTFDELEPEALKALEKLNLVAVGPLVPYAILDGRDPSNGSKNYIKWLNSKSKSSVIYVSFGSLLVLKKQQMEEIARGLLDFGRPFLWVIRAKESGEEEKLSCREELEQMGMIVPWCSQVEVLSHPSLGCFVTHCGWNSTLESLVLGVPMVAFPQWSDQGTNAKLIEDVWKTGVRVTVNKDGIVEGDEIKRCLELVVGDGERRDAIRRNAKKWKELAMEATNEVGSSSHINLKTFVDEIGEGNLVVKSDM</sequence>
<keyword evidence="2 3" id="KW-0808">Transferase</keyword>
<evidence type="ECO:0000256" key="1">
    <source>
        <dbReference type="ARBA" id="ARBA00009995"/>
    </source>
</evidence>
<dbReference type="EC" id="2.4.1.-" evidence="4"/>
<dbReference type="PANTHER" id="PTHR11926">
    <property type="entry name" value="GLUCOSYL/GLUCURONOSYL TRANSFERASES"/>
    <property type="match status" value="1"/>
</dbReference>
<dbReference type="GO" id="GO:0080044">
    <property type="term" value="F:quercetin 7-O-glucosyltransferase activity"/>
    <property type="evidence" value="ECO:0007669"/>
    <property type="project" value="TreeGrafter"/>
</dbReference>
<evidence type="ECO:0000256" key="3">
    <source>
        <dbReference type="RuleBase" id="RU003718"/>
    </source>
</evidence>
<dbReference type="OrthoDB" id="5835829at2759"/>
<evidence type="ECO:0000256" key="4">
    <source>
        <dbReference type="RuleBase" id="RU362057"/>
    </source>
</evidence>
<dbReference type="EnsemblPlants" id="QL06p007817:mrna">
    <property type="protein sequence ID" value="QL06p007817:mrna:CDS:1"/>
    <property type="gene ID" value="QL06p007817"/>
</dbReference>
<proteinExistence type="inferred from homology"/>
<dbReference type="OMA" id="FDIYYNY"/>
<dbReference type="SUPFAM" id="SSF53756">
    <property type="entry name" value="UDP-Glycosyltransferase/glycogen phosphorylase"/>
    <property type="match status" value="1"/>
</dbReference>
<dbReference type="EMBL" id="LRBV02000006">
    <property type="status" value="NOT_ANNOTATED_CDS"/>
    <property type="molecule type" value="Genomic_DNA"/>
</dbReference>
<evidence type="ECO:0000256" key="2">
    <source>
        <dbReference type="ARBA" id="ARBA00022679"/>
    </source>
</evidence>